<dbReference type="AlphaFoldDB" id="A0A6J6FEN8"/>
<reference evidence="1" key="1">
    <citation type="submission" date="2020-05" db="EMBL/GenBank/DDBJ databases">
        <authorList>
            <person name="Chiriac C."/>
            <person name="Salcher M."/>
            <person name="Ghai R."/>
            <person name="Kavagutti S V."/>
        </authorList>
    </citation>
    <scope>NUCLEOTIDE SEQUENCE</scope>
</reference>
<protein>
    <submittedName>
        <fullName evidence="1">Unannotated protein</fullName>
    </submittedName>
</protein>
<sequence length="362" mass="39288">MNPVPVPLPANRRDTRRRFEQWVKHPGCGANLVSAVHNVKMGAVARRENPAAPKEGQSVFALARGRRFEAGLVAKEGERLLRAMSARQMFGRPDPQFLDFRISVNGGPLADIDDAIAHTENFLQELARDRSFEGVVSSATLRIPKGVMLPEATLIIDALSVRLDEDRPVISVGEIKTYADRGGHTSKSDLAHARAQMGLYVHALAMVLEQQGLADHVELSLQGFLVLTHPGSNNPAVRVGEDLRFQAERARKGFELMEAAARDMSDLVGDDEGEGPTSLLDMVLAAPTSFADACLSFCERASACYAKAVANGDGAALGDDVDRFLNGLSTHRADELLAGAKARNEIERDFLRRMKNPLEGAS</sequence>
<gene>
    <name evidence="1" type="ORF">UFOPK1722_01436</name>
</gene>
<name>A0A6J6FEN8_9ZZZZ</name>
<accession>A0A6J6FEN8</accession>
<evidence type="ECO:0000313" key="1">
    <source>
        <dbReference type="EMBL" id="CAB4587362.1"/>
    </source>
</evidence>
<proteinExistence type="predicted"/>
<dbReference type="EMBL" id="CAEZTS010000143">
    <property type="protein sequence ID" value="CAB4587362.1"/>
    <property type="molecule type" value="Genomic_DNA"/>
</dbReference>
<organism evidence="1">
    <name type="scientific">freshwater metagenome</name>
    <dbReference type="NCBI Taxonomy" id="449393"/>
    <lineage>
        <taxon>unclassified sequences</taxon>
        <taxon>metagenomes</taxon>
        <taxon>ecological metagenomes</taxon>
    </lineage>
</organism>